<name>A0A2K2FXY2_9SPHN</name>
<comment type="caution">
    <text evidence="1">The sequence shown here is derived from an EMBL/GenBank/DDBJ whole genome shotgun (WGS) entry which is preliminary data.</text>
</comment>
<evidence type="ECO:0000313" key="1">
    <source>
        <dbReference type="EMBL" id="PNU03655.1"/>
    </source>
</evidence>
<reference evidence="1 2" key="1">
    <citation type="submission" date="2016-05" db="EMBL/GenBank/DDBJ databases">
        <title>Complete genome sequence of Novosphingobium guangzhouense SA925(T).</title>
        <authorList>
            <person name="Sha S."/>
        </authorList>
    </citation>
    <scope>NUCLEOTIDE SEQUENCE [LARGE SCALE GENOMIC DNA]</scope>
    <source>
        <strain evidence="1 2">SA925</strain>
    </source>
</reference>
<sequence>MTGPMTDDALIALAEHRFTQADRDGATPDDGRQLRDIFPAVLQRLREKVEITRNLVMIAEIDLNDAAAAARLLDRAGSAPADDQPQLSLLDL</sequence>
<keyword evidence="2" id="KW-1185">Reference proteome</keyword>
<gene>
    <name evidence="1" type="ORF">A8V01_23000</name>
</gene>
<protein>
    <submittedName>
        <fullName evidence="1">Uncharacterized protein</fullName>
    </submittedName>
</protein>
<dbReference type="Proteomes" id="UP000236327">
    <property type="component" value="Unassembled WGS sequence"/>
</dbReference>
<dbReference type="OrthoDB" id="7510296at2"/>
<accession>A0A2K2FXY2</accession>
<proteinExistence type="predicted"/>
<evidence type="ECO:0000313" key="2">
    <source>
        <dbReference type="Proteomes" id="UP000236327"/>
    </source>
</evidence>
<organism evidence="1 2">
    <name type="scientific">Novosphingobium guangzhouense</name>
    <dbReference type="NCBI Taxonomy" id="1850347"/>
    <lineage>
        <taxon>Bacteria</taxon>
        <taxon>Pseudomonadati</taxon>
        <taxon>Pseudomonadota</taxon>
        <taxon>Alphaproteobacteria</taxon>
        <taxon>Sphingomonadales</taxon>
        <taxon>Sphingomonadaceae</taxon>
        <taxon>Novosphingobium</taxon>
    </lineage>
</organism>
<dbReference type="AlphaFoldDB" id="A0A2K2FXY2"/>
<dbReference type="EMBL" id="LYMM01000046">
    <property type="protein sequence ID" value="PNU03655.1"/>
    <property type="molecule type" value="Genomic_DNA"/>
</dbReference>